<comment type="caution">
    <text evidence="1">The sequence shown here is derived from an EMBL/GenBank/DDBJ whole genome shotgun (WGS) entry which is preliminary data.</text>
</comment>
<gene>
    <name evidence="1" type="ORF">GGR36_002656</name>
</gene>
<dbReference type="AlphaFoldDB" id="A0A840BK27"/>
<dbReference type="RefSeq" id="WP_183635201.1">
    <property type="nucleotide sequence ID" value="NZ_BAABLE010000005.1"/>
</dbReference>
<proteinExistence type="predicted"/>
<evidence type="ECO:0000313" key="2">
    <source>
        <dbReference type="Proteomes" id="UP000561045"/>
    </source>
</evidence>
<evidence type="ECO:0000313" key="1">
    <source>
        <dbReference type="EMBL" id="MBB4013310.1"/>
    </source>
</evidence>
<dbReference type="EMBL" id="JACIET010000002">
    <property type="protein sequence ID" value="MBB4013310.1"/>
    <property type="molecule type" value="Genomic_DNA"/>
</dbReference>
<accession>A0A840BK27</accession>
<reference evidence="1 2" key="1">
    <citation type="submission" date="2020-08" db="EMBL/GenBank/DDBJ databases">
        <title>Genomic Encyclopedia of Type Strains, Phase IV (KMG-IV): sequencing the most valuable type-strain genomes for metagenomic binning, comparative biology and taxonomic classification.</title>
        <authorList>
            <person name="Goeker M."/>
        </authorList>
    </citation>
    <scope>NUCLEOTIDE SEQUENCE [LARGE SCALE GENOMIC DNA]</scope>
    <source>
        <strain evidence="1 2">DSM 106739</strain>
    </source>
</reference>
<keyword evidence="2" id="KW-1185">Reference proteome</keyword>
<protein>
    <submittedName>
        <fullName evidence="1">Uncharacterized protein</fullName>
    </submittedName>
</protein>
<name>A0A840BK27_9RHOO</name>
<organism evidence="1 2">
    <name type="scientific">Niveibacterium umoris</name>
    <dbReference type="NCBI Taxonomy" id="1193620"/>
    <lineage>
        <taxon>Bacteria</taxon>
        <taxon>Pseudomonadati</taxon>
        <taxon>Pseudomonadota</taxon>
        <taxon>Betaproteobacteria</taxon>
        <taxon>Rhodocyclales</taxon>
        <taxon>Rhodocyclaceae</taxon>
        <taxon>Niveibacterium</taxon>
    </lineage>
</organism>
<dbReference type="Proteomes" id="UP000561045">
    <property type="component" value="Unassembled WGS sequence"/>
</dbReference>
<sequence>MAYETFVAFKSDFLAAHKTTYQFDAKADFAQAATAFRYYLHGLEQGARSGLNIGLIEHLQDLLAKNKSVFDGGGIFVDTSNQDRWRLFYNDAFILGGIHSHGPFTLVHTDRLESAWVAAGNDKRMGFAGAKQLDFHAGDKPFLRVTQREVLALNIFGYAGAPGEDGSMVFRCTNPQLADSATFVRYKKEVGELEGALAA</sequence>